<dbReference type="AlphaFoldDB" id="A0A6M1RBW0"/>
<organism evidence="2 3">
    <name type="scientific">Nocardioides turkmenicus</name>
    <dbReference type="NCBI Taxonomy" id="2711220"/>
    <lineage>
        <taxon>Bacteria</taxon>
        <taxon>Bacillati</taxon>
        <taxon>Actinomycetota</taxon>
        <taxon>Actinomycetes</taxon>
        <taxon>Propionibacteriales</taxon>
        <taxon>Nocardioidaceae</taxon>
        <taxon>Nocardioides</taxon>
    </lineage>
</organism>
<proteinExistence type="predicted"/>
<evidence type="ECO:0000313" key="2">
    <source>
        <dbReference type="EMBL" id="NGN95009.1"/>
    </source>
</evidence>
<keyword evidence="1" id="KW-0812">Transmembrane</keyword>
<evidence type="ECO:0000313" key="3">
    <source>
        <dbReference type="Proteomes" id="UP000483261"/>
    </source>
</evidence>
<keyword evidence="3" id="KW-1185">Reference proteome</keyword>
<sequence>MVALIVGAGAMLAFGALLAWLSLMWWRWIVQYNRRLFDKEVHSRWPVQFEWRRLEWQELNPGEKLNQTFGAVFLGAMAAMVLVAGLSGCVRILMELVGMVLR</sequence>
<evidence type="ECO:0000256" key="1">
    <source>
        <dbReference type="SAM" id="Phobius"/>
    </source>
</evidence>
<keyword evidence="1" id="KW-0472">Membrane</keyword>
<reference evidence="2 3" key="1">
    <citation type="submission" date="2020-02" db="EMBL/GenBank/DDBJ databases">
        <title>Whole-genome analyses of novel actinobacteria.</title>
        <authorList>
            <person name="Sahin N."/>
        </authorList>
    </citation>
    <scope>NUCLEOTIDE SEQUENCE [LARGE SCALE GENOMIC DNA]</scope>
    <source>
        <strain evidence="2 3">KC13</strain>
    </source>
</reference>
<feature type="transmembrane region" description="Helical" evidence="1">
    <location>
        <begin position="69"/>
        <end position="94"/>
    </location>
</feature>
<dbReference type="RefSeq" id="WP_165112694.1">
    <property type="nucleotide sequence ID" value="NZ_JAALAA010000019.1"/>
</dbReference>
<name>A0A6M1RBW0_9ACTN</name>
<comment type="caution">
    <text evidence="2">The sequence shown here is derived from an EMBL/GenBank/DDBJ whole genome shotgun (WGS) entry which is preliminary data.</text>
</comment>
<feature type="transmembrane region" description="Helical" evidence="1">
    <location>
        <begin position="6"/>
        <end position="26"/>
    </location>
</feature>
<keyword evidence="1" id="KW-1133">Transmembrane helix</keyword>
<gene>
    <name evidence="2" type="ORF">G5C66_20000</name>
</gene>
<dbReference type="Proteomes" id="UP000483261">
    <property type="component" value="Unassembled WGS sequence"/>
</dbReference>
<dbReference type="EMBL" id="JAALAA010000019">
    <property type="protein sequence ID" value="NGN95009.1"/>
    <property type="molecule type" value="Genomic_DNA"/>
</dbReference>
<accession>A0A6M1RBW0</accession>
<protein>
    <submittedName>
        <fullName evidence="2">Uncharacterized protein</fullName>
    </submittedName>
</protein>